<dbReference type="InterPro" id="IPR013830">
    <property type="entry name" value="SGNH_hydro"/>
</dbReference>
<dbReference type="PANTHER" id="PTHR30383">
    <property type="entry name" value="THIOESTERASE 1/PROTEASE 1/LYSOPHOSPHOLIPASE L1"/>
    <property type="match status" value="1"/>
</dbReference>
<dbReference type="Gene3D" id="3.40.50.1110">
    <property type="entry name" value="SGNH hydrolase"/>
    <property type="match status" value="1"/>
</dbReference>
<organism evidence="3 4">
    <name type="scientific">Brevifollis gellanilyticus</name>
    <dbReference type="NCBI Taxonomy" id="748831"/>
    <lineage>
        <taxon>Bacteria</taxon>
        <taxon>Pseudomonadati</taxon>
        <taxon>Verrucomicrobiota</taxon>
        <taxon>Verrucomicrobiia</taxon>
        <taxon>Verrucomicrobiales</taxon>
        <taxon>Verrucomicrobiaceae</taxon>
    </lineage>
</organism>
<protein>
    <recommendedName>
        <fullName evidence="2">SGNH hydrolase-type esterase domain-containing protein</fullName>
    </recommendedName>
</protein>
<reference evidence="3 4" key="1">
    <citation type="submission" date="2019-07" db="EMBL/GenBank/DDBJ databases">
        <title>Whole genome shotgun sequence of Brevifollis gellanilyticus NBRC 108608.</title>
        <authorList>
            <person name="Hosoyama A."/>
            <person name="Uohara A."/>
            <person name="Ohji S."/>
            <person name="Ichikawa N."/>
        </authorList>
    </citation>
    <scope>NUCLEOTIDE SEQUENCE [LARGE SCALE GENOMIC DNA]</scope>
    <source>
        <strain evidence="3 4">NBRC 108608</strain>
    </source>
</reference>
<keyword evidence="4" id="KW-1185">Reference proteome</keyword>
<comment type="caution">
    <text evidence="3">The sequence shown here is derived from an EMBL/GenBank/DDBJ whole genome shotgun (WGS) entry which is preliminary data.</text>
</comment>
<dbReference type="RefSeq" id="WP_146855254.1">
    <property type="nucleotide sequence ID" value="NZ_BKAG01000062.1"/>
</dbReference>
<feature type="signal peptide" evidence="1">
    <location>
        <begin position="1"/>
        <end position="19"/>
    </location>
</feature>
<dbReference type="InterPro" id="IPR036514">
    <property type="entry name" value="SGNH_hydro_sf"/>
</dbReference>
<dbReference type="PANTHER" id="PTHR30383:SF26">
    <property type="entry name" value="SGNH HYDROLASE-TYPE ESTERASE DOMAIN-CONTAINING PROTEIN"/>
    <property type="match status" value="1"/>
</dbReference>
<accession>A0A512MGM8</accession>
<evidence type="ECO:0000313" key="3">
    <source>
        <dbReference type="EMBL" id="GEP45885.1"/>
    </source>
</evidence>
<evidence type="ECO:0000256" key="1">
    <source>
        <dbReference type="SAM" id="SignalP"/>
    </source>
</evidence>
<evidence type="ECO:0000259" key="2">
    <source>
        <dbReference type="Pfam" id="PF13472"/>
    </source>
</evidence>
<feature type="domain" description="SGNH hydrolase-type esterase" evidence="2">
    <location>
        <begin position="90"/>
        <end position="210"/>
    </location>
</feature>
<dbReference type="GO" id="GO:0004622">
    <property type="term" value="F:phosphatidylcholine lysophospholipase activity"/>
    <property type="evidence" value="ECO:0007669"/>
    <property type="project" value="TreeGrafter"/>
</dbReference>
<dbReference type="AlphaFoldDB" id="A0A512MGM8"/>
<dbReference type="EMBL" id="BKAG01000062">
    <property type="protein sequence ID" value="GEP45885.1"/>
    <property type="molecule type" value="Genomic_DNA"/>
</dbReference>
<dbReference type="SUPFAM" id="SSF52266">
    <property type="entry name" value="SGNH hydrolase"/>
    <property type="match status" value="1"/>
</dbReference>
<dbReference type="Pfam" id="PF13472">
    <property type="entry name" value="Lipase_GDSL_2"/>
    <property type="match status" value="1"/>
</dbReference>
<keyword evidence="1" id="KW-0732">Signal</keyword>
<dbReference type="InterPro" id="IPR051532">
    <property type="entry name" value="Ester_Hydrolysis_Enzymes"/>
</dbReference>
<feature type="chain" id="PRO_5021917491" description="SGNH hydrolase-type esterase domain-containing protein" evidence="1">
    <location>
        <begin position="20"/>
        <end position="229"/>
    </location>
</feature>
<dbReference type="CDD" id="cd00229">
    <property type="entry name" value="SGNH_hydrolase"/>
    <property type="match status" value="1"/>
</dbReference>
<dbReference type="OrthoDB" id="9763981at2"/>
<gene>
    <name evidence="3" type="ORF">BGE01nite_51760</name>
</gene>
<proteinExistence type="predicted"/>
<dbReference type="Proteomes" id="UP000321577">
    <property type="component" value="Unassembled WGS sequence"/>
</dbReference>
<evidence type="ECO:0000313" key="4">
    <source>
        <dbReference type="Proteomes" id="UP000321577"/>
    </source>
</evidence>
<name>A0A512MGM8_9BACT</name>
<sequence>MNIHAFTAAFLSLALAVSAETSATKAKKEPNSVLAPIEDVAGLPRVLLIGDSISMGYTPEVRKLLEGKANVHRIPQNGGPTKNGIANIEKWLGTGKWDVIHFNWGIHDLKFMPDGKRQVEAEDYEKNLRDLVSRMQKTGAKLIWATTTPIPEGELNPPRKFGQVKDYNKIAARVMAENDVAVDDLNAHISPKFDRLHNPKDLHYGPEGYAFLGKKVAEEISKALPKTSR</sequence>